<dbReference type="AlphaFoldDB" id="A0A1C7P311"/>
<comment type="similarity">
    <text evidence="1">Belongs to the 4-oxalocrotonate tautomerase family.</text>
</comment>
<evidence type="ECO:0000313" key="5">
    <source>
        <dbReference type="Proteomes" id="UP000093111"/>
    </source>
</evidence>
<evidence type="ECO:0000259" key="3">
    <source>
        <dbReference type="Pfam" id="PF01361"/>
    </source>
</evidence>
<sequence>MPWIRIDLSTGRTEEQKQKTAEAVTNALVEFCNCTPESVSIIFNDVTADNWAFSGKLLSQANKT</sequence>
<keyword evidence="2" id="KW-0413">Isomerase</keyword>
<reference evidence="4 5" key="1">
    <citation type="journal article" date="2016" name="Syst. Appl. Microbiol.">
        <title>Pararhizobium polonicum sp. nov. isolated from tumors on stone fruit rootstocks.</title>
        <authorList>
            <person name="Pulawska J."/>
            <person name="Kuzmanovic N."/>
            <person name="Willems A."/>
            <person name="Pothier J.F."/>
        </authorList>
    </citation>
    <scope>NUCLEOTIDE SEQUENCE [LARGE SCALE GENOMIC DNA]</scope>
    <source>
        <strain evidence="4 5">F5.1</strain>
    </source>
</reference>
<accession>A0A1C7P311</accession>
<dbReference type="EMBL" id="LGLV01000006">
    <property type="protein sequence ID" value="OBZ95660.1"/>
    <property type="molecule type" value="Genomic_DNA"/>
</dbReference>
<evidence type="ECO:0000256" key="2">
    <source>
        <dbReference type="ARBA" id="ARBA00023235"/>
    </source>
</evidence>
<dbReference type="InterPro" id="IPR014347">
    <property type="entry name" value="Tautomerase/MIF_sf"/>
</dbReference>
<dbReference type="GO" id="GO:0016853">
    <property type="term" value="F:isomerase activity"/>
    <property type="evidence" value="ECO:0007669"/>
    <property type="project" value="UniProtKB-KW"/>
</dbReference>
<feature type="domain" description="4-oxalocrotonate tautomerase-like" evidence="3">
    <location>
        <begin position="2"/>
        <end position="59"/>
    </location>
</feature>
<proteinExistence type="inferred from homology"/>
<evidence type="ECO:0000313" key="4">
    <source>
        <dbReference type="EMBL" id="OBZ95660.1"/>
    </source>
</evidence>
<comment type="caution">
    <text evidence="4">The sequence shown here is derived from an EMBL/GenBank/DDBJ whole genome shotgun (WGS) entry which is preliminary data.</text>
</comment>
<gene>
    <name evidence="4" type="ORF">ADU59_09810</name>
</gene>
<dbReference type="PANTHER" id="PTHR35530">
    <property type="entry name" value="TAUTOMERASE-RELATED"/>
    <property type="match status" value="1"/>
</dbReference>
<dbReference type="Proteomes" id="UP000093111">
    <property type="component" value="Unassembled WGS sequence"/>
</dbReference>
<dbReference type="Gene3D" id="3.30.429.10">
    <property type="entry name" value="Macrophage Migration Inhibitory Factor"/>
    <property type="match status" value="1"/>
</dbReference>
<dbReference type="STRING" id="1612624.ADU59_09810"/>
<name>A0A1C7P311_9HYPH</name>
<protein>
    <submittedName>
        <fullName evidence="4">4-oxalocrotonate tautomerase</fullName>
    </submittedName>
</protein>
<dbReference type="PANTHER" id="PTHR35530:SF2">
    <property type="entry name" value="BSL4019 PROTEIN"/>
    <property type="match status" value="1"/>
</dbReference>
<organism evidence="4 5">
    <name type="scientific">Pararhizobium polonicum</name>
    <dbReference type="NCBI Taxonomy" id="1612624"/>
    <lineage>
        <taxon>Bacteria</taxon>
        <taxon>Pseudomonadati</taxon>
        <taxon>Pseudomonadota</taxon>
        <taxon>Alphaproteobacteria</taxon>
        <taxon>Hyphomicrobiales</taxon>
        <taxon>Rhizobiaceae</taxon>
        <taxon>Rhizobium/Agrobacterium group</taxon>
        <taxon>Pararhizobium</taxon>
    </lineage>
</organism>
<dbReference type="RefSeq" id="WP_068953908.1">
    <property type="nucleotide sequence ID" value="NZ_LGLV01000006.1"/>
</dbReference>
<dbReference type="InterPro" id="IPR004370">
    <property type="entry name" value="4-OT-like_dom"/>
</dbReference>
<dbReference type="OrthoDB" id="3395834at2"/>
<dbReference type="Pfam" id="PF01361">
    <property type="entry name" value="Tautomerase"/>
    <property type="match status" value="1"/>
</dbReference>
<keyword evidence="5" id="KW-1185">Reference proteome</keyword>
<dbReference type="SUPFAM" id="SSF55331">
    <property type="entry name" value="Tautomerase/MIF"/>
    <property type="match status" value="1"/>
</dbReference>
<evidence type="ECO:0000256" key="1">
    <source>
        <dbReference type="ARBA" id="ARBA00006723"/>
    </source>
</evidence>